<dbReference type="Gene3D" id="3.40.50.150">
    <property type="entry name" value="Vaccinia Virus protein VP39"/>
    <property type="match status" value="1"/>
</dbReference>
<dbReference type="InterPro" id="IPR050750">
    <property type="entry name" value="C5-MTase"/>
</dbReference>
<dbReference type="SUPFAM" id="SSF53335">
    <property type="entry name" value="S-adenosyl-L-methionine-dependent methyltransferases"/>
    <property type="match status" value="1"/>
</dbReference>
<evidence type="ECO:0000313" key="8">
    <source>
        <dbReference type="EMBL" id="CAZ90422.1"/>
    </source>
</evidence>
<proteinExistence type="inferred from homology"/>
<sequence>MKAIDLFSGAGGFTEGARQAGVEVCWAANHWPAAVACHSANHPEAVHACQDLEQADWRAVPAHDVLMASPACQGHSPARGKERPHHDALRSTAWAVVACAEYHRSPVVIVENVPAFTAWALYPAWCDAMFRLGYAVAPHLIDSADHGVPQHRERLFLICSLSKHPLELDLPRRAYVPARDIIEWDLHPWAEIDEPGRSAHTLRRIEAGRRAYGARFLAPYYGSGSGLTGRSIDRPIGTLTTRDRWAVIDGPRMRMLQVSEARKAMGFRADYKLPARKKEAMHLLGNAVCPPVAADLLAAIRAAA</sequence>
<evidence type="ECO:0000256" key="2">
    <source>
        <dbReference type="ARBA" id="ARBA00022603"/>
    </source>
</evidence>
<dbReference type="GO" id="GO:0032259">
    <property type="term" value="P:methylation"/>
    <property type="evidence" value="ECO:0007669"/>
    <property type="project" value="UniProtKB-KW"/>
</dbReference>
<organism evidence="8 10">
    <name type="scientific">Thiomonas arsenitoxydans (strain DSM 22701 / CIP 110005 / 3As)</name>
    <dbReference type="NCBI Taxonomy" id="426114"/>
    <lineage>
        <taxon>Bacteria</taxon>
        <taxon>Pseudomonadati</taxon>
        <taxon>Pseudomonadota</taxon>
        <taxon>Betaproteobacteria</taxon>
        <taxon>Burkholderiales</taxon>
        <taxon>Thiomonas</taxon>
    </lineage>
</organism>
<keyword evidence="8" id="KW-0614">Plasmid</keyword>
<dbReference type="HOGENOM" id="CLU_075548_0_0_4"/>
<dbReference type="Proteomes" id="UP000078599">
    <property type="component" value="Unassembled WGS sequence"/>
</dbReference>
<dbReference type="InterPro" id="IPR029063">
    <property type="entry name" value="SAM-dependent_MTases_sf"/>
</dbReference>
<comment type="similarity">
    <text evidence="7">Belongs to the class I-like SAM-binding methyltransferase superfamily. C5-methyltransferase family.</text>
</comment>
<dbReference type="REBASE" id="26242">
    <property type="entry name" value="M.Tsp3ORF25P"/>
</dbReference>
<dbReference type="EC" id="2.1.1.37" evidence="1"/>
<comment type="catalytic activity">
    <reaction evidence="6">
        <text>a 2'-deoxycytidine in DNA + S-adenosyl-L-methionine = a 5-methyl-2'-deoxycytidine in DNA + S-adenosyl-L-homocysteine + H(+)</text>
        <dbReference type="Rhea" id="RHEA:13681"/>
        <dbReference type="Rhea" id="RHEA-COMP:11369"/>
        <dbReference type="Rhea" id="RHEA-COMP:11370"/>
        <dbReference type="ChEBI" id="CHEBI:15378"/>
        <dbReference type="ChEBI" id="CHEBI:57856"/>
        <dbReference type="ChEBI" id="CHEBI:59789"/>
        <dbReference type="ChEBI" id="CHEBI:85452"/>
        <dbReference type="ChEBI" id="CHEBI:85454"/>
        <dbReference type="EC" id="2.1.1.37"/>
    </reaction>
</comment>
<dbReference type="OrthoDB" id="9813719at2"/>
<accession>D6CVT3</accession>
<evidence type="ECO:0000313" key="9">
    <source>
        <dbReference type="EMBL" id="CQR32719.1"/>
    </source>
</evidence>
<geneLocation type="plasmid" evidence="8 10">
    <name>pTHI</name>
</geneLocation>
<reference key="1">
    <citation type="submission" date="2009-07" db="EMBL/GenBank/DDBJ databases">
        <authorList>
            <person name="Genoscope - CEA"/>
        </authorList>
    </citation>
    <scope>NUCLEOTIDE SEQUENCE</scope>
    <source>
        <strain>3As</strain>
    </source>
</reference>
<keyword evidence="4 7" id="KW-0949">S-adenosyl-L-methionine</keyword>
<dbReference type="EMBL" id="CTRI01000013">
    <property type="protein sequence ID" value="CQR32719.1"/>
    <property type="molecule type" value="Genomic_DNA"/>
</dbReference>
<dbReference type="PANTHER" id="PTHR46098">
    <property type="entry name" value="TRNA (CYTOSINE(38)-C(5))-METHYLTRANSFERASE"/>
    <property type="match status" value="1"/>
</dbReference>
<reference evidence="9 11" key="5">
    <citation type="submission" date="2015-03" db="EMBL/GenBank/DDBJ databases">
        <authorList>
            <person name="Regsiter A."/>
            <person name="william w."/>
        </authorList>
    </citation>
    <scope>NUCLEOTIDE SEQUENCE [LARGE SCALE GENOMIC DNA]</scope>
    <source>
        <strain evidence="9 11">CB1</strain>
    </source>
</reference>
<name>D6CVT3_THIA3</name>
<keyword evidence="3 7" id="KW-0808">Transferase</keyword>
<evidence type="ECO:0000256" key="3">
    <source>
        <dbReference type="ARBA" id="ARBA00022679"/>
    </source>
</evidence>
<dbReference type="Pfam" id="PF00145">
    <property type="entry name" value="DNA_methylase"/>
    <property type="match status" value="2"/>
</dbReference>
<dbReference type="PANTHER" id="PTHR46098:SF1">
    <property type="entry name" value="TRNA (CYTOSINE(38)-C(5))-METHYLTRANSFERASE"/>
    <property type="match status" value="1"/>
</dbReference>
<evidence type="ECO:0000256" key="5">
    <source>
        <dbReference type="ARBA" id="ARBA00022747"/>
    </source>
</evidence>
<dbReference type="PRINTS" id="PR00105">
    <property type="entry name" value="C5METTRFRASE"/>
</dbReference>
<evidence type="ECO:0000313" key="10">
    <source>
        <dbReference type="Proteomes" id="UP000002372"/>
    </source>
</evidence>
<reference evidence="8" key="4">
    <citation type="submission" date="2010-07" db="EMBL/GenBank/DDBJ databases">
        <authorList>
            <person name="Genoscope - CEA"/>
        </authorList>
    </citation>
    <scope>NUCLEOTIDE SEQUENCE</scope>
    <source>
        <strain evidence="8">3As</strain>
        <plasmid evidence="8">pTHI</plasmid>
    </source>
</reference>
<dbReference type="Proteomes" id="UP000002372">
    <property type="component" value="Plasmid pTHI"/>
</dbReference>
<keyword evidence="5" id="KW-0680">Restriction system</keyword>
<evidence type="ECO:0000256" key="7">
    <source>
        <dbReference type="PROSITE-ProRule" id="PRU01016"/>
    </source>
</evidence>
<gene>
    <name evidence="8" type="ordered locus">THI_p0025</name>
    <name evidence="9" type="ORF">THICB1_200039</name>
</gene>
<evidence type="ECO:0000256" key="1">
    <source>
        <dbReference type="ARBA" id="ARBA00011975"/>
    </source>
</evidence>
<evidence type="ECO:0000313" key="11">
    <source>
        <dbReference type="Proteomes" id="UP000078599"/>
    </source>
</evidence>
<evidence type="ECO:0000256" key="4">
    <source>
        <dbReference type="ARBA" id="ARBA00022691"/>
    </source>
</evidence>
<dbReference type="RefSeq" id="WP_020909889.1">
    <property type="nucleotide sequence ID" value="NC_014144.1"/>
</dbReference>
<keyword evidence="2 7" id="KW-0489">Methyltransferase</keyword>
<reference key="3">
    <citation type="journal article" date="2010" name="PLoS Genet.">
        <title>Structure, function, and evolution of the Thiomonas spp. genome.</title>
        <authorList>
            <person name="Arsene-Ploetze F."/>
            <person name="Koechler S."/>
            <person name="Marchal M."/>
            <person name="Coppee J.-.Y."/>
            <person name="Chandler M."/>
            <person name="Bonnefoy V."/>
            <person name="Brochier-Armanet C."/>
            <person name="Barakat M."/>
            <person name="Barbe V."/>
            <person name="Battaglia-Brunet F."/>
            <person name="Bruneel O."/>
            <person name="Bryan C.G."/>
            <person name="Cleiss-Arnold J."/>
            <person name="Cruveiller S."/>
            <person name="Erhardt M."/>
            <person name="Heinrich-Salmeron A."/>
            <person name="Hommais F."/>
            <person name="Joulian C."/>
            <person name="Krin E."/>
            <person name="Lieutaud A."/>
            <person name="Lievremont D."/>
            <person name="Michel C."/>
            <person name="Muller D."/>
            <person name="Ortet P."/>
            <person name="Proux C."/>
            <person name="Siguier P."/>
            <person name="Roche D."/>
            <person name="Rouy Z."/>
            <person name="Salvignol G."/>
            <person name="Slyemi D."/>
            <person name="Talla E."/>
            <person name="Weiss S."/>
            <person name="Weissenbach J."/>
            <person name="Medigue C."/>
            <person name="Bertin P.N."/>
        </authorList>
    </citation>
    <scope>NUCLEOTIDE SEQUENCE</scope>
    <source>
        <strain>3As</strain>
    </source>
</reference>
<dbReference type="InterPro" id="IPR001525">
    <property type="entry name" value="C5_MeTfrase"/>
</dbReference>
<dbReference type="AlphaFoldDB" id="D6CVT3"/>
<protein>
    <recommendedName>
        <fullName evidence="1">DNA (cytosine-5-)-methyltransferase</fullName>
        <ecNumber evidence="1">2.1.1.37</ecNumber>
    </recommendedName>
</protein>
<reference evidence="10" key="2">
    <citation type="journal article" date="2010" name="PLoS Genet.">
        <title>Structure, function, and evolution of the Thiomonas spp. genome.</title>
        <authorList>
            <person name="Arsene-Ploetze F."/>
            <person name="Koechler S."/>
            <person name="Marchal M."/>
            <person name="Coppee J.Y."/>
            <person name="Chandler M."/>
            <person name="Bonnefoy V."/>
            <person name="Brochier-Armanet C."/>
            <person name="Barakat M."/>
            <person name="Barbe V."/>
            <person name="Battaglia-Brunet F."/>
            <person name="Bruneel O."/>
            <person name="Bryan C.G."/>
            <person name="Cleiss-Arnold J."/>
            <person name="Cruveiller S."/>
            <person name="Erhardt M."/>
            <person name="Heinrich-Salmeron A."/>
            <person name="Hommais F."/>
            <person name="Joulian C."/>
            <person name="Krin E."/>
            <person name="Lieutaud A."/>
            <person name="Lievremont D."/>
            <person name="Michel C."/>
            <person name="Muller D."/>
            <person name="Ortet P."/>
            <person name="Proux C."/>
            <person name="Siguier P."/>
            <person name="Roche D."/>
            <person name="Rouy Z."/>
            <person name="Salvignol G."/>
            <person name="Slyemi D."/>
            <person name="Talla E."/>
            <person name="Weiss S."/>
            <person name="Weissenbach J."/>
            <person name="Medigue C."/>
            <person name="Bertin P.N."/>
        </authorList>
    </citation>
    <scope>NUCLEOTIDE SEQUENCE [LARGE SCALE GENOMIC DNA]</scope>
    <source>
        <strain evidence="10">DSM 22701 / CIP 110005 / 3As</strain>
    </source>
</reference>
<dbReference type="GO" id="GO:0009307">
    <property type="term" value="P:DNA restriction-modification system"/>
    <property type="evidence" value="ECO:0007669"/>
    <property type="project" value="UniProtKB-KW"/>
</dbReference>
<dbReference type="GO" id="GO:0003886">
    <property type="term" value="F:DNA (cytosine-5-)-methyltransferase activity"/>
    <property type="evidence" value="ECO:0007669"/>
    <property type="project" value="UniProtKB-EC"/>
</dbReference>
<keyword evidence="11" id="KW-1185">Reference proteome</keyword>
<feature type="active site" evidence="7">
    <location>
        <position position="72"/>
    </location>
</feature>
<dbReference type="PROSITE" id="PS51679">
    <property type="entry name" value="SAM_MT_C5"/>
    <property type="match status" value="1"/>
</dbReference>
<dbReference type="Gene3D" id="3.90.120.10">
    <property type="entry name" value="DNA Methylase, subunit A, domain 2"/>
    <property type="match status" value="1"/>
</dbReference>
<dbReference type="EMBL" id="FP475957">
    <property type="protein sequence ID" value="CAZ90422.1"/>
    <property type="molecule type" value="Genomic_DNA"/>
</dbReference>
<dbReference type="KEGG" id="thi:THI_p0025"/>
<evidence type="ECO:0000256" key="6">
    <source>
        <dbReference type="ARBA" id="ARBA00047422"/>
    </source>
</evidence>